<reference evidence="1" key="1">
    <citation type="submission" date="2020-05" db="EMBL/GenBank/DDBJ databases">
        <title>Large-scale comparative analyses of tick genomes elucidate their genetic diversity and vector capacities.</title>
        <authorList>
            <person name="Jia N."/>
            <person name="Wang J."/>
            <person name="Shi W."/>
            <person name="Du L."/>
            <person name="Sun Y."/>
            <person name="Zhan W."/>
            <person name="Jiang J."/>
            <person name="Wang Q."/>
            <person name="Zhang B."/>
            <person name="Ji P."/>
            <person name="Sakyi L.B."/>
            <person name="Cui X."/>
            <person name="Yuan T."/>
            <person name="Jiang B."/>
            <person name="Yang W."/>
            <person name="Lam T.T.-Y."/>
            <person name="Chang Q."/>
            <person name="Ding S."/>
            <person name="Wang X."/>
            <person name="Zhu J."/>
            <person name="Ruan X."/>
            <person name="Zhao L."/>
            <person name="Wei J."/>
            <person name="Que T."/>
            <person name="Du C."/>
            <person name="Cheng J."/>
            <person name="Dai P."/>
            <person name="Han X."/>
            <person name="Huang E."/>
            <person name="Gao Y."/>
            <person name="Liu J."/>
            <person name="Shao H."/>
            <person name="Ye R."/>
            <person name="Li L."/>
            <person name="Wei W."/>
            <person name="Wang X."/>
            <person name="Wang C."/>
            <person name="Yang T."/>
            <person name="Huo Q."/>
            <person name="Li W."/>
            <person name="Guo W."/>
            <person name="Chen H."/>
            <person name="Zhou L."/>
            <person name="Ni X."/>
            <person name="Tian J."/>
            <person name="Zhou Y."/>
            <person name="Sheng Y."/>
            <person name="Liu T."/>
            <person name="Pan Y."/>
            <person name="Xia L."/>
            <person name="Li J."/>
            <person name="Zhao F."/>
            <person name="Cao W."/>
        </authorList>
    </citation>
    <scope>NUCLEOTIDE SEQUENCE</scope>
    <source>
        <strain evidence="1">Hyas-2018</strain>
    </source>
</reference>
<gene>
    <name evidence="1" type="ORF">HPB50_024023</name>
</gene>
<evidence type="ECO:0000313" key="2">
    <source>
        <dbReference type="Proteomes" id="UP000821845"/>
    </source>
</evidence>
<name>A0ACB7SYI2_HYAAI</name>
<comment type="caution">
    <text evidence="1">The sequence shown here is derived from an EMBL/GenBank/DDBJ whole genome shotgun (WGS) entry which is preliminary data.</text>
</comment>
<accession>A0ACB7SYI2</accession>
<proteinExistence type="predicted"/>
<protein>
    <submittedName>
        <fullName evidence="1">Uncharacterized protein</fullName>
    </submittedName>
</protein>
<sequence length="113" mass="12577">MLPQHVRRHLKELLQGDVAGTRSSEITAKGQRGAADVFESDNDTEQQDDSDARPSLSFTFLAGHIHSQRPFLVALLRVFALEEDAGSDARHFSPLGSTGRKIGMRRYTARRSK</sequence>
<dbReference type="EMBL" id="CM023482">
    <property type="protein sequence ID" value="KAH6940021.1"/>
    <property type="molecule type" value="Genomic_DNA"/>
</dbReference>
<evidence type="ECO:0000313" key="1">
    <source>
        <dbReference type="EMBL" id="KAH6940021.1"/>
    </source>
</evidence>
<dbReference type="Proteomes" id="UP000821845">
    <property type="component" value="Chromosome 2"/>
</dbReference>
<organism evidence="1 2">
    <name type="scientific">Hyalomma asiaticum</name>
    <name type="common">Tick</name>
    <dbReference type="NCBI Taxonomy" id="266040"/>
    <lineage>
        <taxon>Eukaryota</taxon>
        <taxon>Metazoa</taxon>
        <taxon>Ecdysozoa</taxon>
        <taxon>Arthropoda</taxon>
        <taxon>Chelicerata</taxon>
        <taxon>Arachnida</taxon>
        <taxon>Acari</taxon>
        <taxon>Parasitiformes</taxon>
        <taxon>Ixodida</taxon>
        <taxon>Ixodoidea</taxon>
        <taxon>Ixodidae</taxon>
        <taxon>Hyalomminae</taxon>
        <taxon>Hyalomma</taxon>
    </lineage>
</organism>
<keyword evidence="2" id="KW-1185">Reference proteome</keyword>